<dbReference type="Gene3D" id="3.90.226.10">
    <property type="entry name" value="2-enoyl-CoA Hydratase, Chain A, domain 1"/>
    <property type="match status" value="1"/>
</dbReference>
<dbReference type="PANTHER" id="PTHR43459:SF3">
    <property type="entry name" value="ENOYL-COA HYDRATASE ECHA15 (ENOYL HYDRASE) (UNSATURATED ACYL-COA HYDRATASE) (CROTONASE)-RELATED"/>
    <property type="match status" value="1"/>
</dbReference>
<dbReference type="InterPro" id="IPR018376">
    <property type="entry name" value="Enoyl-CoA_hyd/isom_CS"/>
</dbReference>
<dbReference type="Pfam" id="PF00378">
    <property type="entry name" value="ECH_1"/>
    <property type="match status" value="1"/>
</dbReference>
<dbReference type="PROSITE" id="PS00166">
    <property type="entry name" value="ENOYL_COA_HYDRATASE"/>
    <property type="match status" value="1"/>
</dbReference>
<name>A0ABU7Q3V6_9ACTN</name>
<proteinExistence type="inferred from homology"/>
<dbReference type="Gene3D" id="1.10.12.10">
    <property type="entry name" value="Lyase 2-enoyl-coa Hydratase, Chain A, domain 2"/>
    <property type="match status" value="1"/>
</dbReference>
<accession>A0ABU7Q3V6</accession>
<evidence type="ECO:0000256" key="1">
    <source>
        <dbReference type="ARBA" id="ARBA00005254"/>
    </source>
</evidence>
<evidence type="ECO:0000313" key="4">
    <source>
        <dbReference type="Proteomes" id="UP001354709"/>
    </source>
</evidence>
<evidence type="ECO:0000313" key="3">
    <source>
        <dbReference type="EMBL" id="MEE4596045.1"/>
    </source>
</evidence>
<dbReference type="EMBL" id="JAZBJO010000022">
    <property type="protein sequence ID" value="MEE4596045.1"/>
    <property type="molecule type" value="Genomic_DNA"/>
</dbReference>
<dbReference type="Proteomes" id="UP001354709">
    <property type="component" value="Unassembled WGS sequence"/>
</dbReference>
<dbReference type="NCBIfam" id="NF005595">
    <property type="entry name" value="PRK07327.1"/>
    <property type="match status" value="1"/>
</dbReference>
<dbReference type="PANTHER" id="PTHR43459">
    <property type="entry name" value="ENOYL-COA HYDRATASE"/>
    <property type="match status" value="1"/>
</dbReference>
<dbReference type="SUPFAM" id="SSF52096">
    <property type="entry name" value="ClpP/crotonase"/>
    <property type="match status" value="1"/>
</dbReference>
<gene>
    <name evidence="3" type="ORF">V2J94_29825</name>
</gene>
<dbReference type="InterPro" id="IPR001753">
    <property type="entry name" value="Enoyl-CoA_hydra/iso"/>
</dbReference>
<protein>
    <submittedName>
        <fullName evidence="3">Enoyl-CoA hydratase/isomerase family protein</fullName>
    </submittedName>
</protein>
<organism evidence="3 4">
    <name type="scientific">Streptomyces asiaticus subsp. ignotus</name>
    <dbReference type="NCBI Taxonomy" id="3098222"/>
    <lineage>
        <taxon>Bacteria</taxon>
        <taxon>Bacillati</taxon>
        <taxon>Actinomycetota</taxon>
        <taxon>Actinomycetes</taxon>
        <taxon>Kitasatosporales</taxon>
        <taxon>Streptomycetaceae</taxon>
        <taxon>Streptomyces</taxon>
        <taxon>Streptomyces violaceusniger group</taxon>
    </lineage>
</organism>
<comment type="similarity">
    <text evidence="1 2">Belongs to the enoyl-CoA hydratase/isomerase family.</text>
</comment>
<comment type="caution">
    <text evidence="3">The sequence shown here is derived from an EMBL/GenBank/DDBJ whole genome shotgun (WGS) entry which is preliminary data.</text>
</comment>
<dbReference type="InterPro" id="IPR014748">
    <property type="entry name" value="Enoyl-CoA_hydra_C"/>
</dbReference>
<dbReference type="InterPro" id="IPR029045">
    <property type="entry name" value="ClpP/crotonase-like_dom_sf"/>
</dbReference>
<keyword evidence="4" id="KW-1185">Reference proteome</keyword>
<dbReference type="RefSeq" id="WP_330812489.1">
    <property type="nucleotide sequence ID" value="NZ_JAZBJO010000022.1"/>
</dbReference>
<dbReference type="CDD" id="cd06558">
    <property type="entry name" value="crotonase-like"/>
    <property type="match status" value="1"/>
</dbReference>
<reference evidence="3 4" key="1">
    <citation type="submission" date="2023-11" db="EMBL/GenBank/DDBJ databases">
        <title>30 novel species of actinomycetes from the DSMZ collection.</title>
        <authorList>
            <person name="Nouioui I."/>
        </authorList>
    </citation>
    <scope>NUCLEOTIDE SEQUENCE [LARGE SCALE GENOMIC DNA]</scope>
    <source>
        <strain evidence="3 4">DSM 41524</strain>
    </source>
</reference>
<sequence length="272" mass="29304">MSNFAETYAALSPRFVADGVLELLFDAPNLNAVTAEMHADLGRVWRDIEYASDVRSVVIRGANGTFSAGGSFDIIERAIEDPATRTRLYRETRDIVVSMIECSKPIVSGIRGTAVGAGLVVGLLSDISVVSRTARLVDGHTRLGIAAGDHSVISWPLLCGMAKAKYLLLMCDPVTGEEAERIGLVSLSIEDEEVDARALEIATRLGQGAQDAIRFTKQSLNYWYRANSAAFDFSTMAEMFGLGGPDIREGLASLREKRPPRFTPDSSGGQSG</sequence>
<evidence type="ECO:0000256" key="2">
    <source>
        <dbReference type="RuleBase" id="RU003707"/>
    </source>
</evidence>